<dbReference type="AlphaFoldDB" id="A0A5J4UNX7"/>
<sequence>MTVRYWKNGELDHLIDNTKGNGSYEDGQRIGAIVDLTSIPHKVAFYINYIEQPNYVIGIPSEIRFWAFIQRPSSSFTVVKYHCGSNTVGARTRIRPMGWPFFKYVKEFSKTGTVRAGTVRKLRHTKVHYKDTCRDRS</sequence>
<comment type="caution">
    <text evidence="1">The sequence shown here is derived from an EMBL/GenBank/DDBJ whole genome shotgun (WGS) entry which is preliminary data.</text>
</comment>
<evidence type="ECO:0008006" key="3">
    <source>
        <dbReference type="Google" id="ProtNLM"/>
    </source>
</evidence>
<evidence type="ECO:0000313" key="2">
    <source>
        <dbReference type="Proteomes" id="UP000324800"/>
    </source>
</evidence>
<protein>
    <recommendedName>
        <fullName evidence="3">B30.2/SPRY domain-containing protein</fullName>
    </recommendedName>
</protein>
<reference evidence="1 2" key="1">
    <citation type="submission" date="2019-03" db="EMBL/GenBank/DDBJ databases">
        <title>Single cell metagenomics reveals metabolic interactions within the superorganism composed of flagellate Streblomastix strix and complex community of Bacteroidetes bacteria on its surface.</title>
        <authorList>
            <person name="Treitli S.C."/>
            <person name="Kolisko M."/>
            <person name="Husnik F."/>
            <person name="Keeling P."/>
            <person name="Hampl V."/>
        </authorList>
    </citation>
    <scope>NUCLEOTIDE SEQUENCE [LARGE SCALE GENOMIC DNA]</scope>
    <source>
        <strain evidence="1">ST1C</strain>
    </source>
</reference>
<dbReference type="Proteomes" id="UP000324800">
    <property type="component" value="Unassembled WGS sequence"/>
</dbReference>
<proteinExistence type="predicted"/>
<name>A0A5J4UNX7_9EUKA</name>
<evidence type="ECO:0000313" key="1">
    <source>
        <dbReference type="EMBL" id="KAA6372137.1"/>
    </source>
</evidence>
<gene>
    <name evidence="1" type="ORF">EZS28_032337</name>
</gene>
<organism evidence="1 2">
    <name type="scientific">Streblomastix strix</name>
    <dbReference type="NCBI Taxonomy" id="222440"/>
    <lineage>
        <taxon>Eukaryota</taxon>
        <taxon>Metamonada</taxon>
        <taxon>Preaxostyla</taxon>
        <taxon>Oxymonadida</taxon>
        <taxon>Streblomastigidae</taxon>
        <taxon>Streblomastix</taxon>
    </lineage>
</organism>
<accession>A0A5J4UNX7</accession>
<dbReference type="EMBL" id="SNRW01013858">
    <property type="protein sequence ID" value="KAA6372137.1"/>
    <property type="molecule type" value="Genomic_DNA"/>
</dbReference>